<protein>
    <recommendedName>
        <fullName evidence="4">28S ribosomal protein S14, mitochondrial</fullName>
    </recommendedName>
</protein>
<dbReference type="PANTHER" id="PTHR19836:SF19">
    <property type="entry name" value="SMALL RIBOSOMAL SUBUNIT PROTEIN US14M"/>
    <property type="match status" value="1"/>
</dbReference>
<dbReference type="PANTHER" id="PTHR19836">
    <property type="entry name" value="30S RIBOSOMAL PROTEIN S14"/>
    <property type="match status" value="1"/>
</dbReference>
<dbReference type="GO" id="GO:0005763">
    <property type="term" value="C:mitochondrial small ribosomal subunit"/>
    <property type="evidence" value="ECO:0007669"/>
    <property type="project" value="TreeGrafter"/>
</dbReference>
<dbReference type="GO" id="GO:0006412">
    <property type="term" value="P:translation"/>
    <property type="evidence" value="ECO:0007669"/>
    <property type="project" value="InterPro"/>
</dbReference>
<dbReference type="EMBL" id="HBUF01103842">
    <property type="protein sequence ID" value="CAG6638749.1"/>
    <property type="molecule type" value="Transcribed_RNA"/>
</dbReference>
<sequence>MNNIIRTSLSIYSQAFKQPTVFSQQVRNKWVDFRQKKDARKRKTVEDYGAIRMRLNVLRKNRIIPMELQEAAHEDVLKQPRDSNFTRCQARCVLTSRPRGVLFRWRLSRIVFRHLADYNKMSGVQRAMW</sequence>
<evidence type="ECO:0000313" key="5">
    <source>
        <dbReference type="EMBL" id="CAG6638750.1"/>
    </source>
</evidence>
<accession>A0A8D8VYX9</accession>
<evidence type="ECO:0000256" key="3">
    <source>
        <dbReference type="ARBA" id="ARBA00023274"/>
    </source>
</evidence>
<dbReference type="EMBL" id="HBUF01273706">
    <property type="protein sequence ID" value="CAG6685851.1"/>
    <property type="molecule type" value="Transcribed_RNA"/>
</dbReference>
<evidence type="ECO:0000256" key="4">
    <source>
        <dbReference type="ARBA" id="ARBA00083755"/>
    </source>
</evidence>
<dbReference type="EMBL" id="HBUF01354785">
    <property type="protein sequence ID" value="CAG6716640.1"/>
    <property type="molecule type" value="Transcribed_RNA"/>
</dbReference>
<dbReference type="FunFam" id="1.10.287.1480:FF:000001">
    <property type="entry name" value="30S ribosomal protein S14"/>
    <property type="match status" value="1"/>
</dbReference>
<dbReference type="InterPro" id="IPR001209">
    <property type="entry name" value="Ribosomal_uS14"/>
</dbReference>
<dbReference type="SUPFAM" id="SSF57716">
    <property type="entry name" value="Glucocorticoid receptor-like (DNA-binding domain)"/>
    <property type="match status" value="1"/>
</dbReference>
<dbReference type="EMBL" id="HBUF01608040">
    <property type="protein sequence ID" value="CAG6778048.1"/>
    <property type="molecule type" value="Transcribed_RNA"/>
</dbReference>
<comment type="similarity">
    <text evidence="1">Belongs to the universal ribosomal protein uS14 family.</text>
</comment>
<proteinExistence type="inferred from homology"/>
<dbReference type="AlphaFoldDB" id="A0A8D8VYX9"/>
<name>A0A8D8VYX9_9HEMI</name>
<reference evidence="5" key="1">
    <citation type="submission" date="2021-05" db="EMBL/GenBank/DDBJ databases">
        <authorList>
            <person name="Alioto T."/>
            <person name="Alioto T."/>
            <person name="Gomez Garrido J."/>
        </authorList>
    </citation>
    <scope>NUCLEOTIDE SEQUENCE</scope>
</reference>
<dbReference type="Gene3D" id="1.10.287.1480">
    <property type="match status" value="1"/>
</dbReference>
<dbReference type="EMBL" id="HBUF01103843">
    <property type="protein sequence ID" value="CAG6638750.1"/>
    <property type="molecule type" value="Transcribed_RNA"/>
</dbReference>
<keyword evidence="2 5" id="KW-0689">Ribosomal protein</keyword>
<organism evidence="5">
    <name type="scientific">Cacopsylla melanoneura</name>
    <dbReference type="NCBI Taxonomy" id="428564"/>
    <lineage>
        <taxon>Eukaryota</taxon>
        <taxon>Metazoa</taxon>
        <taxon>Ecdysozoa</taxon>
        <taxon>Arthropoda</taxon>
        <taxon>Hexapoda</taxon>
        <taxon>Insecta</taxon>
        <taxon>Pterygota</taxon>
        <taxon>Neoptera</taxon>
        <taxon>Paraneoptera</taxon>
        <taxon>Hemiptera</taxon>
        <taxon>Sternorrhyncha</taxon>
        <taxon>Psylloidea</taxon>
        <taxon>Psyllidae</taxon>
        <taxon>Psyllinae</taxon>
        <taxon>Cacopsylla</taxon>
    </lineage>
</organism>
<keyword evidence="3" id="KW-0687">Ribonucleoprotein</keyword>
<evidence type="ECO:0000256" key="1">
    <source>
        <dbReference type="ARBA" id="ARBA00009083"/>
    </source>
</evidence>
<dbReference type="EMBL" id="HBUF01354786">
    <property type="protein sequence ID" value="CAG6716641.1"/>
    <property type="molecule type" value="Transcribed_RNA"/>
</dbReference>
<evidence type="ECO:0000256" key="2">
    <source>
        <dbReference type="ARBA" id="ARBA00022980"/>
    </source>
</evidence>
<dbReference type="Pfam" id="PF00253">
    <property type="entry name" value="Ribosomal_S14"/>
    <property type="match status" value="1"/>
</dbReference>
<dbReference type="GO" id="GO:0003735">
    <property type="term" value="F:structural constituent of ribosome"/>
    <property type="evidence" value="ECO:0007669"/>
    <property type="project" value="InterPro"/>
</dbReference>